<evidence type="ECO:0000313" key="4">
    <source>
        <dbReference type="Proteomes" id="UP000612855"/>
    </source>
</evidence>
<keyword evidence="2" id="KW-0812">Transmembrane</keyword>
<feature type="region of interest" description="Disordered" evidence="1">
    <location>
        <begin position="78"/>
        <end position="108"/>
    </location>
</feature>
<dbReference type="AlphaFoldDB" id="A0A917A4P5"/>
<dbReference type="Proteomes" id="UP000612855">
    <property type="component" value="Unassembled WGS sequence"/>
</dbReference>
<evidence type="ECO:0000313" key="3">
    <source>
        <dbReference type="EMBL" id="GGE24983.1"/>
    </source>
</evidence>
<dbReference type="SUPFAM" id="SSF158682">
    <property type="entry name" value="TerB-like"/>
    <property type="match status" value="1"/>
</dbReference>
<keyword evidence="2" id="KW-1133">Transmembrane helix</keyword>
<reference evidence="4" key="1">
    <citation type="journal article" date="2019" name="Int. J. Syst. Evol. Microbiol.">
        <title>The Global Catalogue of Microorganisms (GCM) 10K type strain sequencing project: providing services to taxonomists for standard genome sequencing and annotation.</title>
        <authorList>
            <consortium name="The Broad Institute Genomics Platform"/>
            <consortium name="The Broad Institute Genome Sequencing Center for Infectious Disease"/>
            <person name="Wu L."/>
            <person name="Ma J."/>
        </authorList>
    </citation>
    <scope>NUCLEOTIDE SEQUENCE [LARGE SCALE GENOMIC DNA]</scope>
    <source>
        <strain evidence="4">CGMCC 1.12664</strain>
    </source>
</reference>
<gene>
    <name evidence="3" type="ORF">GCM10011360_11750</name>
</gene>
<dbReference type="CDD" id="cd07178">
    <property type="entry name" value="terB_like_YebE"/>
    <property type="match status" value="1"/>
</dbReference>
<dbReference type="InterPro" id="IPR007486">
    <property type="entry name" value="YebE"/>
</dbReference>
<accession>A0A917A4P5</accession>
<proteinExistence type="predicted"/>
<dbReference type="Gene3D" id="1.10.3680.10">
    <property type="entry name" value="TerB-like"/>
    <property type="match status" value="1"/>
</dbReference>
<name>A0A917A4P5_9RHOB</name>
<dbReference type="RefSeq" id="WP_188476728.1">
    <property type="nucleotide sequence ID" value="NZ_BMFJ01000001.1"/>
</dbReference>
<dbReference type="InterPro" id="IPR029024">
    <property type="entry name" value="TerB-like"/>
</dbReference>
<evidence type="ECO:0000256" key="1">
    <source>
        <dbReference type="SAM" id="MobiDB-lite"/>
    </source>
</evidence>
<evidence type="ECO:0000256" key="2">
    <source>
        <dbReference type="SAM" id="Phobius"/>
    </source>
</evidence>
<keyword evidence="2" id="KW-0472">Membrane</keyword>
<dbReference type="Pfam" id="PF04391">
    <property type="entry name" value="DUF533"/>
    <property type="match status" value="1"/>
</dbReference>
<feature type="transmembrane region" description="Helical" evidence="2">
    <location>
        <begin position="30"/>
        <end position="47"/>
    </location>
</feature>
<dbReference type="EMBL" id="BMFJ01000001">
    <property type="protein sequence ID" value="GGE24983.1"/>
    <property type="molecule type" value="Genomic_DNA"/>
</dbReference>
<keyword evidence="4" id="KW-1185">Reference proteome</keyword>
<sequence length="234" mass="24374">MDVNGLLNSFLGSQGGSGKPGKGKGGLPDGMLGGAAAGGLAALLLGTKKGRKMGGKALKYGGLAVVGGLAYKAYRDWQTNTPSGQEPDPLVLPRPPADSGFDVETEQDSGGRDFRLALMRAMISAAKSDNHIDADEHTRIRAQIEEMGLGTEEKAALFDSFSAPSDAAATARLARTGEQGAEIYLVSALAVDPDTPEEVRYLDDLARNLSLDAGLRGHLDHEAAAARRSVESRA</sequence>
<protein>
    <submittedName>
        <fullName evidence="3">Protein YebE</fullName>
    </submittedName>
</protein>
<organism evidence="3 4">
    <name type="scientific">Primorskyibacter flagellatus</name>
    <dbReference type="NCBI Taxonomy" id="1387277"/>
    <lineage>
        <taxon>Bacteria</taxon>
        <taxon>Pseudomonadati</taxon>
        <taxon>Pseudomonadota</taxon>
        <taxon>Alphaproteobacteria</taxon>
        <taxon>Rhodobacterales</taxon>
        <taxon>Roseobacteraceae</taxon>
        <taxon>Primorskyibacter</taxon>
    </lineage>
</organism>
<comment type="caution">
    <text evidence="3">The sequence shown here is derived from an EMBL/GenBank/DDBJ whole genome shotgun (WGS) entry which is preliminary data.</text>
</comment>